<name>A0AAX2GX20_9FLAO</name>
<evidence type="ECO:0008006" key="6">
    <source>
        <dbReference type="Google" id="ProtNLM"/>
    </source>
</evidence>
<evidence type="ECO:0000256" key="1">
    <source>
        <dbReference type="SAM" id="Phobius"/>
    </source>
</evidence>
<feature type="transmembrane region" description="Helical" evidence="1">
    <location>
        <begin position="12"/>
        <end position="31"/>
    </location>
</feature>
<organism evidence="3 5">
    <name type="scientific">Capnocytophaga haemolytica</name>
    <dbReference type="NCBI Taxonomy" id="45243"/>
    <lineage>
        <taxon>Bacteria</taxon>
        <taxon>Pseudomonadati</taxon>
        <taxon>Bacteroidota</taxon>
        <taxon>Flavobacteriia</taxon>
        <taxon>Flavobacteriales</taxon>
        <taxon>Flavobacteriaceae</taxon>
        <taxon>Capnocytophaga</taxon>
    </lineage>
</organism>
<proteinExistence type="predicted"/>
<keyword evidence="1" id="KW-0812">Transmembrane</keyword>
<dbReference type="Proteomes" id="UP000215539">
    <property type="component" value="Chromosome 1"/>
</dbReference>
<evidence type="ECO:0000313" key="2">
    <source>
        <dbReference type="EMBL" id="AMD84801.1"/>
    </source>
</evidence>
<protein>
    <recommendedName>
        <fullName evidence="6">DUF2931 family protein</fullName>
    </recommendedName>
</protein>
<accession>A0AAX2GX20</accession>
<keyword evidence="1" id="KW-0472">Membrane</keyword>
<dbReference type="EMBL" id="LT906449">
    <property type="protein sequence ID" value="SNV07263.1"/>
    <property type="molecule type" value="Genomic_DNA"/>
</dbReference>
<dbReference type="KEGG" id="chg:AXF12_04280"/>
<reference evidence="3 5" key="2">
    <citation type="submission" date="2017-06" db="EMBL/GenBank/DDBJ databases">
        <authorList>
            <consortium name="Pathogen Informatics"/>
        </authorList>
    </citation>
    <scope>NUCLEOTIDE SEQUENCE [LARGE SCALE GENOMIC DNA]</scope>
    <source>
        <strain evidence="3 5">NCTC12947</strain>
    </source>
</reference>
<reference evidence="2 4" key="1">
    <citation type="submission" date="2016-02" db="EMBL/GenBank/DDBJ databases">
        <authorList>
            <person name="Holder M.E."/>
            <person name="Ajami N.J."/>
            <person name="Petrosino J.F."/>
        </authorList>
    </citation>
    <scope>NUCLEOTIDE SEQUENCE [LARGE SCALE GENOMIC DNA]</scope>
    <source>
        <strain evidence="2 4">CCUG 32990</strain>
    </source>
</reference>
<sequence length="351" mass="40371">MWGKSRYTVLNIALLGVIVVLGFFLLNPLFFRGFWGKHKWDIVLINSSGSDLYLYGGDAYYQKAQEAEMGSPCYFHRRAYVTEDDVVWLGSSERSLPNVFHLEWLSFANGQCYRFRGSYSYARLRAEVKSLPRDASLYLRVLPTFEVELSVGARLAWEEDPHFEDEDPEDYTYTGGIERLDRKVLAVFSPKKISAEQVSFFKDSDDEQVEAYVANKLAHPEAFAGRYHWRLGSWAKESALDHFSIYFHTYPQHSFDNYDFEKQATDSIFSALPDEIYLEWSYEQTGSYSGNNRKLTFDLEQMLRGLRAIDSLSGGGVPALELDLKRKPSDTIQAHFRVGKVKVPLEVQVSD</sequence>
<keyword evidence="4" id="KW-1185">Reference proteome</keyword>
<dbReference type="AlphaFoldDB" id="A0AAX2GX20"/>
<dbReference type="RefSeq" id="WP_066428614.1">
    <property type="nucleotide sequence ID" value="NZ_CP014227.1"/>
</dbReference>
<keyword evidence="1" id="KW-1133">Transmembrane helix</keyword>
<gene>
    <name evidence="2" type="ORF">AXF12_04280</name>
    <name evidence="3" type="ORF">SAMEA44541418_00878</name>
</gene>
<evidence type="ECO:0000313" key="5">
    <source>
        <dbReference type="Proteomes" id="UP000215539"/>
    </source>
</evidence>
<dbReference type="EMBL" id="CP014227">
    <property type="protein sequence ID" value="AMD84801.1"/>
    <property type="molecule type" value="Genomic_DNA"/>
</dbReference>
<evidence type="ECO:0000313" key="4">
    <source>
        <dbReference type="Proteomes" id="UP000065822"/>
    </source>
</evidence>
<evidence type="ECO:0000313" key="3">
    <source>
        <dbReference type="EMBL" id="SNV07263.1"/>
    </source>
</evidence>
<dbReference type="Proteomes" id="UP000065822">
    <property type="component" value="Chromosome"/>
</dbReference>